<reference evidence="11" key="1">
    <citation type="journal article" date="2017" name="Nat. Commun.">
        <title>The asparagus genome sheds light on the origin and evolution of a young Y chromosome.</title>
        <authorList>
            <person name="Harkess A."/>
            <person name="Zhou J."/>
            <person name="Xu C."/>
            <person name="Bowers J.E."/>
            <person name="Van der Hulst R."/>
            <person name="Ayyampalayam S."/>
            <person name="Mercati F."/>
            <person name="Riccardi P."/>
            <person name="McKain M.R."/>
            <person name="Kakrana A."/>
            <person name="Tang H."/>
            <person name="Ray J."/>
            <person name="Groenendijk J."/>
            <person name="Arikit S."/>
            <person name="Mathioni S.M."/>
            <person name="Nakano M."/>
            <person name="Shan H."/>
            <person name="Telgmann-Rauber A."/>
            <person name="Kanno A."/>
            <person name="Yue Z."/>
            <person name="Chen H."/>
            <person name="Li W."/>
            <person name="Chen Y."/>
            <person name="Xu X."/>
            <person name="Zhang Y."/>
            <person name="Luo S."/>
            <person name="Chen H."/>
            <person name="Gao J."/>
            <person name="Mao Z."/>
            <person name="Pires J.C."/>
            <person name="Luo M."/>
            <person name="Kudrna D."/>
            <person name="Wing R.A."/>
            <person name="Meyers B.C."/>
            <person name="Yi K."/>
            <person name="Kong H."/>
            <person name="Lavrijsen P."/>
            <person name="Sunseri F."/>
            <person name="Falavigna A."/>
            <person name="Ye Y."/>
            <person name="Leebens-Mack J.H."/>
            <person name="Chen G."/>
        </authorList>
    </citation>
    <scope>NUCLEOTIDE SEQUENCE [LARGE SCALE GENOMIC DNA]</scope>
    <source>
        <strain evidence="11">cv. DH0086</strain>
    </source>
</reference>
<dbReference type="AlphaFoldDB" id="A0A5P1F3K1"/>
<sequence length="507" mass="57839">MNISGLSELHRASLILLFALLAILGSRCMFHCILTRRKKFRLPPGPLGLPLVGNLPFLGPKLHHRFDEYSRAYGPIVKLKLGSKLWIVISSPEIAKQVYKDNDIIFSNHDQPIAARVISYEGSNLVRSPYGPKWRMLRRVFLHELLNNKNLDSFSTRRQEEVDRMVRELYTKRSSPINVGEQAFAAFLNLLTSMLWGGTLEWEGNGAGFRQVVIEAVELLGRPNVSDFIPMLAWFDLQRIEREIKKRVLWLDKLYDSIIDERMKLVAVGEKNCSQDFLSILLKIKEDAKIPLTMTNLKGLIMDIMVGGTSVTSSTVEWVMAELMHRPEIKQKAQEELEKVVGQNHTVNESHIPKLHYLRAVIKESLRHHAVVPLLVPRVPSQTCVVGGYLIPEGARVVTNVWAIHMNPEFWENPSEFQPERFLNAKSIREFSFFPFGSGRRRCAGLPLVERMLPLVVATLLHAFEWRLPEGVEFDLCERPGVTLTKARPVLAIPTPRIDISKLHNNC</sequence>
<dbReference type="GO" id="GO:0004497">
    <property type="term" value="F:monooxygenase activity"/>
    <property type="evidence" value="ECO:0007669"/>
    <property type="project" value="UniProtKB-KW"/>
</dbReference>
<dbReference type="InterPro" id="IPR002401">
    <property type="entry name" value="Cyt_P450_E_grp-I"/>
</dbReference>
<protein>
    <recommendedName>
        <fullName evidence="12">Cytochrome P450</fullName>
    </recommendedName>
</protein>
<dbReference type="InterPro" id="IPR001128">
    <property type="entry name" value="Cyt_P450"/>
</dbReference>
<dbReference type="GO" id="GO:0020037">
    <property type="term" value="F:heme binding"/>
    <property type="evidence" value="ECO:0007669"/>
    <property type="project" value="InterPro"/>
</dbReference>
<keyword evidence="7 9" id="KW-0503">Monooxygenase</keyword>
<name>A0A5P1F3K1_ASPOF</name>
<dbReference type="SUPFAM" id="SSF48264">
    <property type="entry name" value="Cytochrome P450"/>
    <property type="match status" value="1"/>
</dbReference>
<proteinExistence type="inferred from homology"/>
<dbReference type="Proteomes" id="UP000243459">
    <property type="component" value="Chromosome 4"/>
</dbReference>
<dbReference type="InterPro" id="IPR036396">
    <property type="entry name" value="Cyt_P450_sf"/>
</dbReference>
<keyword evidence="3 8" id="KW-0349">Heme</keyword>
<dbReference type="FunFam" id="1.10.630.10:FF:000126">
    <property type="entry name" value="Predicted protein"/>
    <property type="match status" value="1"/>
</dbReference>
<evidence type="ECO:0000256" key="8">
    <source>
        <dbReference type="PIRSR" id="PIRSR602401-1"/>
    </source>
</evidence>
<keyword evidence="5 9" id="KW-0560">Oxidoreductase</keyword>
<evidence type="ECO:0000256" key="4">
    <source>
        <dbReference type="ARBA" id="ARBA00022723"/>
    </source>
</evidence>
<gene>
    <name evidence="10" type="ORF">A4U43_C04F22480</name>
</gene>
<dbReference type="InterPro" id="IPR017972">
    <property type="entry name" value="Cyt_P450_CS"/>
</dbReference>
<evidence type="ECO:0000313" key="10">
    <source>
        <dbReference type="EMBL" id="ONK72724.1"/>
    </source>
</evidence>
<evidence type="ECO:0000256" key="9">
    <source>
        <dbReference type="RuleBase" id="RU000461"/>
    </source>
</evidence>
<dbReference type="OMA" id="MNTAWIA"/>
<dbReference type="PANTHER" id="PTHR47951:SF7">
    <property type="entry name" value="FLAVONOID 3',5'-HYDROXYLASE-LIKE ISOFORM X1"/>
    <property type="match status" value="1"/>
</dbReference>
<evidence type="ECO:0000256" key="1">
    <source>
        <dbReference type="ARBA" id="ARBA00001971"/>
    </source>
</evidence>
<evidence type="ECO:0008006" key="12">
    <source>
        <dbReference type="Google" id="ProtNLM"/>
    </source>
</evidence>
<dbReference type="OrthoDB" id="2789670at2759"/>
<evidence type="ECO:0000256" key="2">
    <source>
        <dbReference type="ARBA" id="ARBA00010617"/>
    </source>
</evidence>
<feature type="binding site" description="axial binding residue" evidence="8">
    <location>
        <position position="443"/>
    </location>
    <ligand>
        <name>heme</name>
        <dbReference type="ChEBI" id="CHEBI:30413"/>
    </ligand>
    <ligandPart>
        <name>Fe</name>
        <dbReference type="ChEBI" id="CHEBI:18248"/>
    </ligandPart>
</feature>
<evidence type="ECO:0000313" key="11">
    <source>
        <dbReference type="Proteomes" id="UP000243459"/>
    </source>
</evidence>
<dbReference type="PRINTS" id="PR00385">
    <property type="entry name" value="P450"/>
</dbReference>
<evidence type="ECO:0000256" key="6">
    <source>
        <dbReference type="ARBA" id="ARBA00023004"/>
    </source>
</evidence>
<evidence type="ECO:0000256" key="3">
    <source>
        <dbReference type="ARBA" id="ARBA00022617"/>
    </source>
</evidence>
<keyword evidence="6 8" id="KW-0408">Iron</keyword>
<dbReference type="GO" id="GO:0016705">
    <property type="term" value="F:oxidoreductase activity, acting on paired donors, with incorporation or reduction of molecular oxygen"/>
    <property type="evidence" value="ECO:0007669"/>
    <property type="project" value="InterPro"/>
</dbReference>
<keyword evidence="11" id="KW-1185">Reference proteome</keyword>
<evidence type="ECO:0000256" key="7">
    <source>
        <dbReference type="ARBA" id="ARBA00023033"/>
    </source>
</evidence>
<evidence type="ECO:0000256" key="5">
    <source>
        <dbReference type="ARBA" id="ARBA00023002"/>
    </source>
</evidence>
<dbReference type="PRINTS" id="PR00463">
    <property type="entry name" value="EP450I"/>
</dbReference>
<dbReference type="GO" id="GO:0005506">
    <property type="term" value="F:iron ion binding"/>
    <property type="evidence" value="ECO:0007669"/>
    <property type="project" value="InterPro"/>
</dbReference>
<dbReference type="Pfam" id="PF00067">
    <property type="entry name" value="p450"/>
    <property type="match status" value="1"/>
</dbReference>
<dbReference type="Gene3D" id="1.10.630.10">
    <property type="entry name" value="Cytochrome P450"/>
    <property type="match status" value="1"/>
</dbReference>
<accession>A0A5P1F3K1</accession>
<dbReference type="PANTHER" id="PTHR47951">
    <property type="entry name" value="OS08G0547900 PROTEIN"/>
    <property type="match status" value="1"/>
</dbReference>
<comment type="similarity">
    <text evidence="2 9">Belongs to the cytochrome P450 family.</text>
</comment>
<comment type="cofactor">
    <cofactor evidence="1 8">
        <name>heme</name>
        <dbReference type="ChEBI" id="CHEBI:30413"/>
    </cofactor>
</comment>
<dbReference type="PROSITE" id="PS00086">
    <property type="entry name" value="CYTOCHROME_P450"/>
    <property type="match status" value="1"/>
</dbReference>
<dbReference type="Gramene" id="ONK72724">
    <property type="protein sequence ID" value="ONK72724"/>
    <property type="gene ID" value="A4U43_C04F22480"/>
</dbReference>
<organism evidence="10 11">
    <name type="scientific">Asparagus officinalis</name>
    <name type="common">Garden asparagus</name>
    <dbReference type="NCBI Taxonomy" id="4686"/>
    <lineage>
        <taxon>Eukaryota</taxon>
        <taxon>Viridiplantae</taxon>
        <taxon>Streptophyta</taxon>
        <taxon>Embryophyta</taxon>
        <taxon>Tracheophyta</taxon>
        <taxon>Spermatophyta</taxon>
        <taxon>Magnoliopsida</taxon>
        <taxon>Liliopsida</taxon>
        <taxon>Asparagales</taxon>
        <taxon>Asparagaceae</taxon>
        <taxon>Asparagoideae</taxon>
        <taxon>Asparagus</taxon>
    </lineage>
</organism>
<keyword evidence="4 8" id="KW-0479">Metal-binding</keyword>
<dbReference type="EMBL" id="CM007384">
    <property type="protein sequence ID" value="ONK72724.1"/>
    <property type="molecule type" value="Genomic_DNA"/>
</dbReference>